<dbReference type="SUPFAM" id="SSF50729">
    <property type="entry name" value="PH domain-like"/>
    <property type="match status" value="1"/>
</dbReference>
<dbReference type="Gene3D" id="2.30.29.30">
    <property type="entry name" value="Pleckstrin-homology domain (PH domain)/Phosphotyrosine-binding domain (PTB)"/>
    <property type="match status" value="1"/>
</dbReference>
<dbReference type="AlphaFoldDB" id="A0A0L8G7U4"/>
<keyword evidence="2" id="KW-0472">Membrane</keyword>
<evidence type="ECO:0000256" key="2">
    <source>
        <dbReference type="ARBA" id="ARBA00023136"/>
    </source>
</evidence>
<dbReference type="PROSITE" id="PS50003">
    <property type="entry name" value="PH_DOMAIN"/>
    <property type="match status" value="1"/>
</dbReference>
<feature type="compositionally biased region" description="Low complexity" evidence="3">
    <location>
        <begin position="183"/>
        <end position="233"/>
    </location>
</feature>
<dbReference type="KEGG" id="obi:106878806"/>
<evidence type="ECO:0000256" key="1">
    <source>
        <dbReference type="ARBA" id="ARBA00004370"/>
    </source>
</evidence>
<dbReference type="OrthoDB" id="5914923at2759"/>
<evidence type="ECO:0000259" key="4">
    <source>
        <dbReference type="PROSITE" id="PS50003"/>
    </source>
</evidence>
<dbReference type="Pfam" id="PF00169">
    <property type="entry name" value="PH"/>
    <property type="match status" value="1"/>
</dbReference>
<dbReference type="EMBL" id="KQ423574">
    <property type="protein sequence ID" value="KOF72625.1"/>
    <property type="molecule type" value="Genomic_DNA"/>
</dbReference>
<protein>
    <recommendedName>
        <fullName evidence="4">PH domain-containing protein</fullName>
    </recommendedName>
</protein>
<proteinExistence type="predicted"/>
<feature type="domain" description="PH" evidence="4">
    <location>
        <begin position="3"/>
        <end position="119"/>
    </location>
</feature>
<sequence>MADVVKSGWIQRYSKSFLDGGWRKVWVVLHNNSVLKWYKKQTDSDSKGDILLKEVCKWFSVGQYTNGMPDQPDLPAGAKLEHLLAIPVKPSSRAKIIWFLFTNDNELNEWMNAIVSVLPPAPRKSQQPKAAAVSAPYPTVQATQANTVMAGARYAMPSAPPANAPSPYSTHAPSYPQQASYTQQASYPQQPGYPPQQAAYHGYPPQQAAYPPQAYFSQQPGYPQPYGYPQQATNAYPPNAAAYSQVPPPPPGYAGAYPGYYPQQGPYYGNTGNPQVVHIKEKNKSNLGEIALGVAGGALLAHGATSMMGGWGGGWGLGRWGSWSSLSSLSSFGSCGSFGSFGSFD</sequence>
<dbReference type="SMART" id="SM00233">
    <property type="entry name" value="PH"/>
    <property type="match status" value="1"/>
</dbReference>
<dbReference type="GO" id="GO:0016020">
    <property type="term" value="C:membrane"/>
    <property type="evidence" value="ECO:0007669"/>
    <property type="project" value="UniProtKB-SubCell"/>
</dbReference>
<evidence type="ECO:0000313" key="5">
    <source>
        <dbReference type="EMBL" id="KOF72625.1"/>
    </source>
</evidence>
<organism evidence="5">
    <name type="scientific">Octopus bimaculoides</name>
    <name type="common">California two-spotted octopus</name>
    <dbReference type="NCBI Taxonomy" id="37653"/>
    <lineage>
        <taxon>Eukaryota</taxon>
        <taxon>Metazoa</taxon>
        <taxon>Spiralia</taxon>
        <taxon>Lophotrochozoa</taxon>
        <taxon>Mollusca</taxon>
        <taxon>Cephalopoda</taxon>
        <taxon>Coleoidea</taxon>
        <taxon>Octopodiformes</taxon>
        <taxon>Octopoda</taxon>
        <taxon>Incirrata</taxon>
        <taxon>Octopodidae</taxon>
        <taxon>Octopus</taxon>
    </lineage>
</organism>
<dbReference type="PANTHER" id="PTHR14309:SF12">
    <property type="entry name" value="PH DOMAIN-CONTAINING PROTEIN"/>
    <property type="match status" value="1"/>
</dbReference>
<dbReference type="OMA" id="IFKGWKN"/>
<evidence type="ECO:0000256" key="3">
    <source>
        <dbReference type="SAM" id="MobiDB-lite"/>
    </source>
</evidence>
<dbReference type="InterPro" id="IPR039680">
    <property type="entry name" value="PLEKHB1/2"/>
</dbReference>
<accession>A0A0L8G7U4</accession>
<dbReference type="GO" id="GO:0045595">
    <property type="term" value="P:regulation of cell differentiation"/>
    <property type="evidence" value="ECO:0007669"/>
    <property type="project" value="TreeGrafter"/>
</dbReference>
<comment type="subcellular location">
    <subcellularLocation>
        <location evidence="1">Membrane</location>
    </subcellularLocation>
</comment>
<feature type="compositionally biased region" description="Polar residues" evidence="3">
    <location>
        <begin position="171"/>
        <end position="182"/>
    </location>
</feature>
<gene>
    <name evidence="5" type="ORF">OCBIM_22039198mg</name>
</gene>
<dbReference type="InterPro" id="IPR011993">
    <property type="entry name" value="PH-like_dom_sf"/>
</dbReference>
<dbReference type="STRING" id="37653.A0A0L8G7U4"/>
<feature type="region of interest" description="Disordered" evidence="3">
    <location>
        <begin position="160"/>
        <end position="233"/>
    </location>
</feature>
<dbReference type="InterPro" id="IPR001849">
    <property type="entry name" value="PH_domain"/>
</dbReference>
<reference evidence="5" key="1">
    <citation type="submission" date="2015-07" db="EMBL/GenBank/DDBJ databases">
        <title>MeaNS - Measles Nucleotide Surveillance Program.</title>
        <authorList>
            <person name="Tran T."/>
            <person name="Druce J."/>
        </authorList>
    </citation>
    <scope>NUCLEOTIDE SEQUENCE</scope>
    <source>
        <strain evidence="5">UCB-OBI-ISO-001</strain>
        <tissue evidence="5">Gonad</tissue>
    </source>
</reference>
<dbReference type="PANTHER" id="PTHR14309">
    <property type="entry name" value="EXPRESSED PROTEIN"/>
    <property type="match status" value="1"/>
</dbReference>
<name>A0A0L8G7U4_OCTBM</name>